<sequence length="93" mass="10451">VLARGIPFLPFGSFVEKSDHNLTAVLMLVWHPEGFSTPALIQRSSQNRMTWFHHRNSLATTDLISGCSASTEGKKDVYRILSGKLLLKHEDRS</sequence>
<reference evidence="2" key="1">
    <citation type="submission" date="2020-12" db="UniProtKB">
        <authorList>
            <consortium name="WormBaseParasite"/>
        </authorList>
    </citation>
    <scope>IDENTIFICATION</scope>
    <source>
        <strain evidence="2">MHco3</strain>
    </source>
</reference>
<keyword evidence="1" id="KW-1185">Reference proteome</keyword>
<proteinExistence type="predicted"/>
<dbReference type="AlphaFoldDB" id="A0A7I4YZA8"/>
<organism evidence="1 2">
    <name type="scientific">Haemonchus contortus</name>
    <name type="common">Barber pole worm</name>
    <dbReference type="NCBI Taxonomy" id="6289"/>
    <lineage>
        <taxon>Eukaryota</taxon>
        <taxon>Metazoa</taxon>
        <taxon>Ecdysozoa</taxon>
        <taxon>Nematoda</taxon>
        <taxon>Chromadorea</taxon>
        <taxon>Rhabditida</taxon>
        <taxon>Rhabditina</taxon>
        <taxon>Rhabditomorpha</taxon>
        <taxon>Strongyloidea</taxon>
        <taxon>Trichostrongylidae</taxon>
        <taxon>Haemonchus</taxon>
    </lineage>
</organism>
<accession>A0A7I4YZA8</accession>
<evidence type="ECO:0000313" key="2">
    <source>
        <dbReference type="WBParaSite" id="HCON_00164670-00001"/>
    </source>
</evidence>
<protein>
    <submittedName>
        <fullName evidence="2">Secreted protein</fullName>
    </submittedName>
</protein>
<dbReference type="Proteomes" id="UP000025227">
    <property type="component" value="Unplaced"/>
</dbReference>
<evidence type="ECO:0000313" key="1">
    <source>
        <dbReference type="Proteomes" id="UP000025227"/>
    </source>
</evidence>
<name>A0A7I4YZA8_HAECO</name>
<dbReference type="WBParaSite" id="HCON_00164670-00001">
    <property type="protein sequence ID" value="HCON_00164670-00001"/>
    <property type="gene ID" value="HCON_00164670"/>
</dbReference>